<organism evidence="1 2">
    <name type="scientific">Donghicola tyrosinivorans</name>
    <dbReference type="NCBI Taxonomy" id="1652492"/>
    <lineage>
        <taxon>Bacteria</taxon>
        <taxon>Pseudomonadati</taxon>
        <taxon>Pseudomonadota</taxon>
        <taxon>Alphaproteobacteria</taxon>
        <taxon>Rhodobacterales</taxon>
        <taxon>Roseobacteraceae</taxon>
        <taxon>Donghicola</taxon>
    </lineage>
</organism>
<sequence length="46" mass="5180">MTGRVSGMKGRGPILDLPRICSVSLTWYFAEKENGNGKRTQRRIQA</sequence>
<gene>
    <name evidence="1" type="ORF">CLV74_1341</name>
</gene>
<dbReference type="EMBL" id="PVTQ01000034">
    <property type="protein sequence ID" value="PRY83078.1"/>
    <property type="molecule type" value="Genomic_DNA"/>
</dbReference>
<accession>A0A2T0W8Q4</accession>
<feature type="non-terminal residue" evidence="1">
    <location>
        <position position="46"/>
    </location>
</feature>
<protein>
    <submittedName>
        <fullName evidence="1">Uncharacterized protein</fullName>
    </submittedName>
</protein>
<dbReference type="AlphaFoldDB" id="A0A2T0W8Q4"/>
<keyword evidence="2" id="KW-1185">Reference proteome</keyword>
<dbReference type="Proteomes" id="UP000238392">
    <property type="component" value="Unassembled WGS sequence"/>
</dbReference>
<comment type="caution">
    <text evidence="1">The sequence shown here is derived from an EMBL/GenBank/DDBJ whole genome shotgun (WGS) entry which is preliminary data.</text>
</comment>
<evidence type="ECO:0000313" key="1">
    <source>
        <dbReference type="EMBL" id="PRY83078.1"/>
    </source>
</evidence>
<proteinExistence type="predicted"/>
<reference evidence="1 2" key="1">
    <citation type="submission" date="2018-03" db="EMBL/GenBank/DDBJ databases">
        <title>Genomic Encyclopedia of Archaeal and Bacterial Type Strains, Phase II (KMG-II): from individual species to whole genera.</title>
        <authorList>
            <person name="Goeker M."/>
        </authorList>
    </citation>
    <scope>NUCLEOTIDE SEQUENCE [LARGE SCALE GENOMIC DNA]</scope>
    <source>
        <strain evidence="1 2">DSM 100212</strain>
    </source>
</reference>
<name>A0A2T0W8Q4_9RHOB</name>
<evidence type="ECO:0000313" key="2">
    <source>
        <dbReference type="Proteomes" id="UP000238392"/>
    </source>
</evidence>